<sequence length="139" mass="15855">MQISIGELSRQTGVKVPTIRYYESVGLMPEPPRTTGSQRRYGEAEVVRLNFIRHSRELGFEVDAIRELLTLNAHPERSCAEVDTIARRHLAEVDRRIEKLEGLRDELSRMIAECGQGRVGECRVIETLSDHGKCADERH</sequence>
<dbReference type="InterPro" id="IPR047057">
    <property type="entry name" value="MerR_fam"/>
</dbReference>
<evidence type="ECO:0000256" key="1">
    <source>
        <dbReference type="ARBA" id="ARBA00023015"/>
    </source>
</evidence>
<dbReference type="InterPro" id="IPR009061">
    <property type="entry name" value="DNA-bd_dom_put_sf"/>
</dbReference>
<dbReference type="AlphaFoldDB" id="A0A512IJH5"/>
<dbReference type="GO" id="GO:0003677">
    <property type="term" value="F:DNA binding"/>
    <property type="evidence" value="ECO:0007669"/>
    <property type="project" value="UniProtKB-KW"/>
</dbReference>
<evidence type="ECO:0000256" key="2">
    <source>
        <dbReference type="ARBA" id="ARBA00023125"/>
    </source>
</evidence>
<dbReference type="Gene3D" id="1.10.1660.10">
    <property type="match status" value="1"/>
</dbReference>
<dbReference type="PANTHER" id="PTHR30204:SF94">
    <property type="entry name" value="HEAVY METAL-DEPENDENT TRANSCRIPTIONAL REGULATOR HI_0293-RELATED"/>
    <property type="match status" value="1"/>
</dbReference>
<dbReference type="SMART" id="SM00422">
    <property type="entry name" value="HTH_MERR"/>
    <property type="match status" value="1"/>
</dbReference>
<name>A0A512IJH5_9HYPH</name>
<protein>
    <submittedName>
        <fullName evidence="5">MerR family transcriptional regulator</fullName>
    </submittedName>
</protein>
<dbReference type="InterPro" id="IPR000551">
    <property type="entry name" value="MerR-type_HTH_dom"/>
</dbReference>
<dbReference type="Proteomes" id="UP000321258">
    <property type="component" value="Unassembled WGS sequence"/>
</dbReference>
<dbReference type="EMBL" id="BJZT01000003">
    <property type="protein sequence ID" value="GEO97866.1"/>
    <property type="molecule type" value="Genomic_DNA"/>
</dbReference>
<gene>
    <name evidence="5" type="ORF">MHA02_02540</name>
</gene>
<feature type="domain" description="HTH merR-type" evidence="4">
    <location>
        <begin position="1"/>
        <end position="71"/>
    </location>
</feature>
<dbReference type="CDD" id="cd04785">
    <property type="entry name" value="HTH_CadR-PbrR-like"/>
    <property type="match status" value="1"/>
</dbReference>
<accession>A0A512IJH5</accession>
<dbReference type="GO" id="GO:0003700">
    <property type="term" value="F:DNA-binding transcription factor activity"/>
    <property type="evidence" value="ECO:0007669"/>
    <property type="project" value="InterPro"/>
</dbReference>
<reference evidence="5 6" key="1">
    <citation type="submission" date="2019-07" db="EMBL/GenBank/DDBJ databases">
        <title>Whole genome shotgun sequence of Methylobacterium haplocladii NBRC 107714.</title>
        <authorList>
            <person name="Hosoyama A."/>
            <person name="Uohara A."/>
            <person name="Ohji S."/>
            <person name="Ichikawa N."/>
        </authorList>
    </citation>
    <scope>NUCLEOTIDE SEQUENCE [LARGE SCALE GENOMIC DNA]</scope>
    <source>
        <strain evidence="5 6">NBRC 107714</strain>
    </source>
</reference>
<evidence type="ECO:0000313" key="5">
    <source>
        <dbReference type="EMBL" id="GEO97866.1"/>
    </source>
</evidence>
<dbReference type="Pfam" id="PF09278">
    <property type="entry name" value="MerR-DNA-bind"/>
    <property type="match status" value="1"/>
</dbReference>
<evidence type="ECO:0000259" key="4">
    <source>
        <dbReference type="PROSITE" id="PS50937"/>
    </source>
</evidence>
<dbReference type="PROSITE" id="PS50937">
    <property type="entry name" value="HTH_MERR_2"/>
    <property type="match status" value="1"/>
</dbReference>
<keyword evidence="6" id="KW-1185">Reference proteome</keyword>
<dbReference type="PRINTS" id="PR00040">
    <property type="entry name" value="HTHMERR"/>
</dbReference>
<evidence type="ECO:0000256" key="3">
    <source>
        <dbReference type="ARBA" id="ARBA00023163"/>
    </source>
</evidence>
<proteinExistence type="predicted"/>
<dbReference type="Pfam" id="PF00376">
    <property type="entry name" value="MerR"/>
    <property type="match status" value="1"/>
</dbReference>
<keyword evidence="3" id="KW-0804">Transcription</keyword>
<keyword evidence="2" id="KW-0238">DNA-binding</keyword>
<dbReference type="PANTHER" id="PTHR30204">
    <property type="entry name" value="REDOX-CYCLING DRUG-SENSING TRANSCRIPTIONAL ACTIVATOR SOXR"/>
    <property type="match status" value="1"/>
</dbReference>
<dbReference type="SUPFAM" id="SSF46955">
    <property type="entry name" value="Putative DNA-binding domain"/>
    <property type="match status" value="1"/>
</dbReference>
<comment type="caution">
    <text evidence="5">The sequence shown here is derived from an EMBL/GenBank/DDBJ whole genome shotgun (WGS) entry which is preliminary data.</text>
</comment>
<evidence type="ECO:0000313" key="6">
    <source>
        <dbReference type="Proteomes" id="UP000321258"/>
    </source>
</evidence>
<dbReference type="RefSeq" id="WP_147076168.1">
    <property type="nucleotide sequence ID" value="NZ_BJZT01000003.1"/>
</dbReference>
<dbReference type="PROSITE" id="PS00552">
    <property type="entry name" value="HTH_MERR_1"/>
    <property type="match status" value="1"/>
</dbReference>
<dbReference type="OrthoDB" id="9802944at2"/>
<organism evidence="5 6">
    <name type="scientific">Methylobacterium haplocladii</name>
    <dbReference type="NCBI Taxonomy" id="1176176"/>
    <lineage>
        <taxon>Bacteria</taxon>
        <taxon>Pseudomonadati</taxon>
        <taxon>Pseudomonadota</taxon>
        <taxon>Alphaproteobacteria</taxon>
        <taxon>Hyphomicrobiales</taxon>
        <taxon>Methylobacteriaceae</taxon>
        <taxon>Methylobacterium</taxon>
    </lineage>
</organism>
<dbReference type="InterPro" id="IPR015358">
    <property type="entry name" value="Tscrpt_reg_MerR_DNA-bd"/>
</dbReference>
<keyword evidence="1" id="KW-0805">Transcription regulation</keyword>